<name>A0A4Z2FUH9_9TELE</name>
<dbReference type="Proteomes" id="UP000314294">
    <property type="component" value="Unassembled WGS sequence"/>
</dbReference>
<reference evidence="2 3" key="1">
    <citation type="submission" date="2019-03" db="EMBL/GenBank/DDBJ databases">
        <title>First draft genome of Liparis tanakae, snailfish: a comprehensive survey of snailfish specific genes.</title>
        <authorList>
            <person name="Kim W."/>
            <person name="Song I."/>
            <person name="Jeong J.-H."/>
            <person name="Kim D."/>
            <person name="Kim S."/>
            <person name="Ryu S."/>
            <person name="Song J.Y."/>
            <person name="Lee S.K."/>
        </authorList>
    </citation>
    <scope>NUCLEOTIDE SEQUENCE [LARGE SCALE GENOMIC DNA]</scope>
    <source>
        <tissue evidence="2">Muscle</tissue>
    </source>
</reference>
<dbReference type="EMBL" id="SRLO01000897">
    <property type="protein sequence ID" value="TNN44550.1"/>
    <property type="molecule type" value="Genomic_DNA"/>
</dbReference>
<dbReference type="AlphaFoldDB" id="A0A4Z2FUH9"/>
<evidence type="ECO:0000313" key="3">
    <source>
        <dbReference type="Proteomes" id="UP000314294"/>
    </source>
</evidence>
<sequence length="151" mass="16859">MSGGRYQSVTTSLEYVFVGMDFARARPKNTQSPESSPRFLSVEINDTLGSSQNHVSCRPPVAVATRPAHTHRKEIFLLLSLTLTGLWTSTDGSLSPSELILTSSWTISEKSCCTTEEETEPMKTKLEPSDIQQNRGETPPLMKRRNDWLTL</sequence>
<protein>
    <submittedName>
        <fullName evidence="2">Uncharacterized protein</fullName>
    </submittedName>
</protein>
<evidence type="ECO:0000313" key="2">
    <source>
        <dbReference type="EMBL" id="TNN44550.1"/>
    </source>
</evidence>
<proteinExistence type="predicted"/>
<gene>
    <name evidence="2" type="ORF">EYF80_045273</name>
</gene>
<keyword evidence="3" id="KW-1185">Reference proteome</keyword>
<evidence type="ECO:0000256" key="1">
    <source>
        <dbReference type="SAM" id="MobiDB-lite"/>
    </source>
</evidence>
<feature type="region of interest" description="Disordered" evidence="1">
    <location>
        <begin position="115"/>
        <end position="151"/>
    </location>
</feature>
<comment type="caution">
    <text evidence="2">The sequence shown here is derived from an EMBL/GenBank/DDBJ whole genome shotgun (WGS) entry which is preliminary data.</text>
</comment>
<organism evidence="2 3">
    <name type="scientific">Liparis tanakae</name>
    <name type="common">Tanaka's snailfish</name>
    <dbReference type="NCBI Taxonomy" id="230148"/>
    <lineage>
        <taxon>Eukaryota</taxon>
        <taxon>Metazoa</taxon>
        <taxon>Chordata</taxon>
        <taxon>Craniata</taxon>
        <taxon>Vertebrata</taxon>
        <taxon>Euteleostomi</taxon>
        <taxon>Actinopterygii</taxon>
        <taxon>Neopterygii</taxon>
        <taxon>Teleostei</taxon>
        <taxon>Neoteleostei</taxon>
        <taxon>Acanthomorphata</taxon>
        <taxon>Eupercaria</taxon>
        <taxon>Perciformes</taxon>
        <taxon>Cottioidei</taxon>
        <taxon>Cottales</taxon>
        <taxon>Liparidae</taxon>
        <taxon>Liparis</taxon>
    </lineage>
</organism>
<accession>A0A4Z2FUH9</accession>